<feature type="region of interest" description="Disordered" evidence="1">
    <location>
        <begin position="1"/>
        <end position="27"/>
    </location>
</feature>
<dbReference type="EMBL" id="JBHSJC010000001">
    <property type="protein sequence ID" value="MFC4828470.1"/>
    <property type="molecule type" value="Genomic_DNA"/>
</dbReference>
<evidence type="ECO:0000256" key="1">
    <source>
        <dbReference type="SAM" id="MobiDB-lite"/>
    </source>
</evidence>
<feature type="transmembrane region" description="Helical" evidence="2">
    <location>
        <begin position="287"/>
        <end position="313"/>
    </location>
</feature>
<gene>
    <name evidence="3" type="ORF">ACFPER_06695</name>
</gene>
<comment type="caution">
    <text evidence="3">The sequence shown here is derived from an EMBL/GenBank/DDBJ whole genome shotgun (WGS) entry which is preliminary data.</text>
</comment>
<keyword evidence="2" id="KW-0812">Transmembrane</keyword>
<sequence>MESAETRPADAASDARPDRHDATAAGPLTPPRPIPWWAYLLIGVGSALIGLLPWIVTGMRLPLQNLWATQTLPQDMPIALLPFSQYMLTLIVAIMVTGATIAGIVVRATRARRPRSGVAAALAGLLAVQVVAVVQSAVLVEAGLEERSESTLYLAALVAIATLSVLVGVLVMLLVASAPKAGAVVGLSIAAVASVSWFTGLIAPRGLVPTTDLSWALSLVRWIPPVIVGAAIAWAGLRTVGRVLAALFGLVLLWVAPALVTGVSNAAGSRVLAKDPQLMIEYAVDVFGMALTMPSLVVPPLVVAVVVAVAGLVGRAIVRRARNAEGSQPPGQDAPGAGSA</sequence>
<feature type="transmembrane region" description="Helical" evidence="2">
    <location>
        <begin position="36"/>
        <end position="56"/>
    </location>
</feature>
<feature type="compositionally biased region" description="Basic and acidic residues" evidence="1">
    <location>
        <begin position="1"/>
        <end position="22"/>
    </location>
</feature>
<feature type="transmembrane region" description="Helical" evidence="2">
    <location>
        <begin position="244"/>
        <end position="267"/>
    </location>
</feature>
<accession>A0ABV9R824</accession>
<keyword evidence="2" id="KW-0472">Membrane</keyword>
<evidence type="ECO:0000256" key="2">
    <source>
        <dbReference type="SAM" id="Phobius"/>
    </source>
</evidence>
<keyword evidence="2" id="KW-1133">Transmembrane helix</keyword>
<feature type="transmembrane region" description="Helical" evidence="2">
    <location>
        <begin position="215"/>
        <end position="237"/>
    </location>
</feature>
<name>A0ABV9R824_9MICO</name>
<keyword evidence="4" id="KW-1185">Reference proteome</keyword>
<protein>
    <recommendedName>
        <fullName evidence="5">Integral membrane protein</fullName>
    </recommendedName>
</protein>
<dbReference type="RefSeq" id="WP_204391572.1">
    <property type="nucleotide sequence ID" value="NZ_JAFBBW010000001.1"/>
</dbReference>
<feature type="transmembrane region" description="Helical" evidence="2">
    <location>
        <begin position="86"/>
        <end position="106"/>
    </location>
</feature>
<reference evidence="4" key="1">
    <citation type="journal article" date="2019" name="Int. J. Syst. Evol. Microbiol.">
        <title>The Global Catalogue of Microorganisms (GCM) 10K type strain sequencing project: providing services to taxonomists for standard genome sequencing and annotation.</title>
        <authorList>
            <consortium name="The Broad Institute Genomics Platform"/>
            <consortium name="The Broad Institute Genome Sequencing Center for Infectious Disease"/>
            <person name="Wu L."/>
            <person name="Ma J."/>
        </authorList>
    </citation>
    <scope>NUCLEOTIDE SEQUENCE [LARGE SCALE GENOMIC DNA]</scope>
    <source>
        <strain evidence="4">CGMCC 1.12192</strain>
    </source>
</reference>
<feature type="transmembrane region" description="Helical" evidence="2">
    <location>
        <begin position="152"/>
        <end position="176"/>
    </location>
</feature>
<feature type="transmembrane region" description="Helical" evidence="2">
    <location>
        <begin position="183"/>
        <end position="203"/>
    </location>
</feature>
<evidence type="ECO:0000313" key="3">
    <source>
        <dbReference type="EMBL" id="MFC4828470.1"/>
    </source>
</evidence>
<dbReference type="Proteomes" id="UP001595960">
    <property type="component" value="Unassembled WGS sequence"/>
</dbReference>
<feature type="transmembrane region" description="Helical" evidence="2">
    <location>
        <begin position="118"/>
        <end position="140"/>
    </location>
</feature>
<proteinExistence type="predicted"/>
<evidence type="ECO:0008006" key="5">
    <source>
        <dbReference type="Google" id="ProtNLM"/>
    </source>
</evidence>
<organism evidence="3 4">
    <name type="scientific">Agromyces aurantiacus</name>
    <dbReference type="NCBI Taxonomy" id="165814"/>
    <lineage>
        <taxon>Bacteria</taxon>
        <taxon>Bacillati</taxon>
        <taxon>Actinomycetota</taxon>
        <taxon>Actinomycetes</taxon>
        <taxon>Micrococcales</taxon>
        <taxon>Microbacteriaceae</taxon>
        <taxon>Agromyces</taxon>
    </lineage>
</organism>
<evidence type="ECO:0000313" key="4">
    <source>
        <dbReference type="Proteomes" id="UP001595960"/>
    </source>
</evidence>